<organism evidence="2 3">
    <name type="scientific">Alicyclobacillus dauci</name>
    <dbReference type="NCBI Taxonomy" id="1475485"/>
    <lineage>
        <taxon>Bacteria</taxon>
        <taxon>Bacillati</taxon>
        <taxon>Bacillota</taxon>
        <taxon>Bacilli</taxon>
        <taxon>Bacillales</taxon>
        <taxon>Alicyclobacillaceae</taxon>
        <taxon>Alicyclobacillus</taxon>
    </lineage>
</organism>
<dbReference type="InterPro" id="IPR046947">
    <property type="entry name" value="LytR-like"/>
</dbReference>
<dbReference type="Gene3D" id="2.40.50.40">
    <property type="match status" value="1"/>
</dbReference>
<dbReference type="PROSITE" id="PS50930">
    <property type="entry name" value="HTH_LYTTR"/>
    <property type="match status" value="1"/>
</dbReference>
<accession>A0ABY6Z4G6</accession>
<evidence type="ECO:0000259" key="1">
    <source>
        <dbReference type="PROSITE" id="PS50930"/>
    </source>
</evidence>
<name>A0ABY6Z4G6_9BACL</name>
<dbReference type="PANTHER" id="PTHR37299:SF4">
    <property type="entry name" value="TRANSCRIPTIONAL REGULATOR"/>
    <property type="match status" value="1"/>
</dbReference>
<feature type="domain" description="HTH LytTR-type" evidence="1">
    <location>
        <begin position="123"/>
        <end position="219"/>
    </location>
</feature>
<protein>
    <submittedName>
        <fullName evidence="2">LytTR family transcriptional regulator</fullName>
    </submittedName>
</protein>
<dbReference type="SMART" id="SM00850">
    <property type="entry name" value="LytTR"/>
    <property type="match status" value="1"/>
</dbReference>
<dbReference type="Pfam" id="PF04397">
    <property type="entry name" value="LytTR"/>
    <property type="match status" value="1"/>
</dbReference>
<dbReference type="Gene3D" id="2.20.25.10">
    <property type="match status" value="1"/>
</dbReference>
<sequence>MNDFSLSEQLPEVLRDWLPPSASIAVANHDKYVAYRPGTHDIHIHPGEVVRPGSIAYRVFEEKSRVESEVDSSVFGLSYYGLGYLLRRENGQETALTVILPPQHRTPRPVSFITGHADGLWRPIAVERITYIESAQKKTWLVTEEGTFSTNHTLQELETRLPTLQFVRIHRSYIVNIAFIEAIRRDAHANLHIAMSEPKGCELPVGQSYVSHVRKVLEF</sequence>
<keyword evidence="3" id="KW-1185">Reference proteome</keyword>
<gene>
    <name evidence="2" type="ORF">NZD86_04265</name>
</gene>
<dbReference type="PANTHER" id="PTHR37299">
    <property type="entry name" value="TRANSCRIPTIONAL REGULATOR-RELATED"/>
    <property type="match status" value="1"/>
</dbReference>
<dbReference type="Proteomes" id="UP001164803">
    <property type="component" value="Chromosome"/>
</dbReference>
<reference evidence="2" key="1">
    <citation type="submission" date="2022-08" db="EMBL/GenBank/DDBJ databases">
        <title>Alicyclobacillus dauci DSM2870, complete genome.</title>
        <authorList>
            <person name="Wang Q."/>
            <person name="Cai R."/>
            <person name="Wang Z."/>
        </authorList>
    </citation>
    <scope>NUCLEOTIDE SEQUENCE</scope>
    <source>
        <strain evidence="2">DSM 28700</strain>
    </source>
</reference>
<dbReference type="EMBL" id="CP104064">
    <property type="protein sequence ID" value="WAH37727.1"/>
    <property type="molecule type" value="Genomic_DNA"/>
</dbReference>
<dbReference type="InterPro" id="IPR007492">
    <property type="entry name" value="LytTR_DNA-bd_dom"/>
</dbReference>
<dbReference type="RefSeq" id="WP_268045246.1">
    <property type="nucleotide sequence ID" value="NZ_CP104064.1"/>
</dbReference>
<proteinExistence type="predicted"/>
<evidence type="ECO:0000313" key="3">
    <source>
        <dbReference type="Proteomes" id="UP001164803"/>
    </source>
</evidence>
<evidence type="ECO:0000313" key="2">
    <source>
        <dbReference type="EMBL" id="WAH37727.1"/>
    </source>
</evidence>